<dbReference type="RefSeq" id="YP_009042803.1">
    <property type="nucleotide sequence ID" value="NC_024358.1"/>
</dbReference>
<evidence type="ECO:0000313" key="2">
    <source>
        <dbReference type="Proteomes" id="UP000027000"/>
    </source>
</evidence>
<accession>A0A059PY92</accession>
<dbReference type="Proteomes" id="UP000027000">
    <property type="component" value="Segment"/>
</dbReference>
<reference evidence="1 2" key="1">
    <citation type="journal article" date="2015" name="Virus Res.">
        <title>Unraveling the genome structure of cyanobacterial podovirus A-4L with long direct terminal repeats.</title>
        <authorList>
            <person name="Ou T."/>
            <person name="Liao X.Y."/>
            <person name="Gao X.C."/>
            <person name="Xu X.D."/>
            <person name="Zhang Q.Y."/>
        </authorList>
    </citation>
    <scope>NUCLEOTIDE SEQUENCE [LARGE SCALE GENOMIC DNA]</scope>
</reference>
<evidence type="ECO:0000313" key="1">
    <source>
        <dbReference type="EMBL" id="AGR48560.1"/>
    </source>
</evidence>
<dbReference type="OrthoDB" id="14547at10239"/>
<evidence type="ECO:0007829" key="3">
    <source>
        <dbReference type="PDB" id="9JWB"/>
    </source>
</evidence>
<dbReference type="SMR" id="A0A059PY92"/>
<dbReference type="Pfam" id="PF19821">
    <property type="entry name" value="Phage_capsid_2"/>
    <property type="match status" value="1"/>
</dbReference>
<keyword evidence="2" id="KW-1185">Reference proteome</keyword>
<dbReference type="GeneID" id="19686324"/>
<dbReference type="SUPFAM" id="SSF56563">
    <property type="entry name" value="Major capsid protein gp5"/>
    <property type="match status" value="1"/>
</dbReference>
<dbReference type="PDB" id="9JWB">
    <property type="method" value="EM"/>
    <property type="resolution" value="2.80 A"/>
    <property type="chains" value="A/B/C/D/E/F/G=1-354"/>
</dbReference>
<reference evidence="3" key="2">
    <citation type="journal article" date="2025" name="Proc. Natl. Acad. Sci. U.S.A.">
        <title>Cryo-EM structure of cyanopodophage A4 reveals a pentameric pre-ejectosome in the double-stabilized capsid.</title>
        <authorList>
            <person name="Hou P."/>
            <person name="Zhou R.Q."/>
            <person name="Jiang Y.L."/>
            <person name="Yu R.C."/>
            <person name="Du K."/>
            <person name="Gan N."/>
            <person name="Ke F."/>
            <person name="Zhang Q.Y."/>
            <person name="Li Q."/>
            <person name="Zhou C.Z."/>
        </authorList>
    </citation>
    <scope>STRUCTURE BY ELECTRON MICROSCOPY (2.80 ANGSTROMS)</scope>
</reference>
<gene>
    <name evidence="1" type="ORF">A4L_33</name>
</gene>
<proteinExistence type="evidence at protein level"/>
<name>A0A059PY92_9CAUD</name>
<dbReference type="EMBL" id="KF356198">
    <property type="protein sequence ID" value="AGR48560.1"/>
    <property type="molecule type" value="Genomic_DNA"/>
</dbReference>
<dbReference type="InterPro" id="IPR045565">
    <property type="entry name" value="Phage_capsid_2"/>
</dbReference>
<protein>
    <submittedName>
        <fullName evidence="1">Major capsid protein</fullName>
    </submittedName>
</protein>
<sequence length="354" mass="38309">MALNNTTYQGSMRGYAVTKSRLDSFIPEVWTGEVLRALNQNFVASQYVKTLDVTGKKGDRFHIPNIGRASVFDKLPETPVQLQARQESDFYVDIDKYKESSFLIEDLGAMQSSYDIRQEYTTEAGYALSRMMDADILGLRAAVKGLNNGSEIFNTADATISGASSPLNYQALLTAKTILDNRDVPMEKRVIITSPTGYNQLLAIDKFISMDYQDGRPVKSGVVGTIFGIPVIMTTQVTVNSATGYSNGSTVTGIPTPGVSGAGALHLPTQDVFTSLPTAFTGANTGLAAQVITTLMCHSDWAVMLKSKMPSAESDRSVQYLGDIVVNSMVYGAKLFRQTNAVIINHNAVIPAVV</sequence>
<dbReference type="KEGG" id="vg:19686324"/>
<dbReference type="EMDB" id="EMD-61850"/>
<organism evidence="1 2">
    <name type="scientific">Anabaena phage A-4L</name>
    <dbReference type="NCBI Taxonomy" id="1357732"/>
    <lineage>
        <taxon>Viruses</taxon>
        <taxon>Duplodnaviria</taxon>
        <taxon>Heunggongvirae</taxon>
        <taxon>Uroviricota</taxon>
        <taxon>Caudoviricetes</taxon>
        <taxon>Saffermanviridae</taxon>
        <taxon>Kozyakovvirus</taxon>
        <taxon>Kozyakovvirus A4L</taxon>
    </lineage>
</organism>
<keyword evidence="3" id="KW-0002">3D-structure</keyword>